<dbReference type="Pfam" id="PF14100">
    <property type="entry name" value="DUF6807"/>
    <property type="match status" value="1"/>
</dbReference>
<reference evidence="2 3" key="1">
    <citation type="submission" date="2019-02" db="EMBL/GenBank/DDBJ databases">
        <title>Deep-cultivation of Planctomycetes and their phenomic and genomic characterization uncovers novel biology.</title>
        <authorList>
            <person name="Wiegand S."/>
            <person name="Jogler M."/>
            <person name="Boedeker C."/>
            <person name="Pinto D."/>
            <person name="Vollmers J."/>
            <person name="Rivas-Marin E."/>
            <person name="Kohn T."/>
            <person name="Peeters S.H."/>
            <person name="Heuer A."/>
            <person name="Rast P."/>
            <person name="Oberbeckmann S."/>
            <person name="Bunk B."/>
            <person name="Jeske O."/>
            <person name="Meyerdierks A."/>
            <person name="Storesund J.E."/>
            <person name="Kallscheuer N."/>
            <person name="Luecker S."/>
            <person name="Lage O.M."/>
            <person name="Pohl T."/>
            <person name="Merkel B.J."/>
            <person name="Hornburger P."/>
            <person name="Mueller R.-W."/>
            <person name="Bruemmer F."/>
            <person name="Labrenz M."/>
            <person name="Spormann A.M."/>
            <person name="Op Den Camp H."/>
            <person name="Overmann J."/>
            <person name="Amann R."/>
            <person name="Jetten M.S.M."/>
            <person name="Mascher T."/>
            <person name="Medema M.H."/>
            <person name="Devos D.P."/>
            <person name="Kaster A.-K."/>
            <person name="Ovreas L."/>
            <person name="Rohde M."/>
            <person name="Galperin M.Y."/>
            <person name="Jogler C."/>
        </authorList>
    </citation>
    <scope>NUCLEOTIDE SEQUENCE [LARGE SCALE GENOMIC DNA]</scope>
    <source>
        <strain evidence="2 3">Pla22</strain>
    </source>
</reference>
<feature type="chain" id="PRO_5022975702" description="Methane oxygenase PmoA" evidence="1">
    <location>
        <begin position="35"/>
        <end position="340"/>
    </location>
</feature>
<accession>A0A5C5WQL4</accession>
<evidence type="ECO:0000256" key="1">
    <source>
        <dbReference type="SAM" id="SignalP"/>
    </source>
</evidence>
<comment type="caution">
    <text evidence="2">The sequence shown here is derived from an EMBL/GenBank/DDBJ whole genome shotgun (WGS) entry which is preliminary data.</text>
</comment>
<proteinExistence type="predicted"/>
<dbReference type="EMBL" id="SJPI01000001">
    <property type="protein sequence ID" value="TWT52391.1"/>
    <property type="molecule type" value="Genomic_DNA"/>
</dbReference>
<dbReference type="AlphaFoldDB" id="A0A5C5WQL4"/>
<gene>
    <name evidence="2" type="ORF">Pla22_00150</name>
</gene>
<keyword evidence="1" id="KW-0732">Signal</keyword>
<dbReference type="OrthoDB" id="242279at2"/>
<feature type="signal peptide" evidence="1">
    <location>
        <begin position="1"/>
        <end position="34"/>
    </location>
</feature>
<name>A0A5C5WQL4_9BACT</name>
<sequence precursor="true">MTQRKVRPFMKLTFRYFAMLTVCMLLSWCQEIQSQDAVATSSKIRIEATTEPEGWKVFRGDEMIAGYIASQDGRPVIYPVVGPGGQRMTRDYPFTEKGQFEKADHVHHKSMWMTHGEVNGIDFWSNEEGCGTIVQTAGEASVDGDAAVILTQNDWLSPDGERVMSDTRRFAFYDEGGRRLIDCDFLLHAPDASVNFGDTKEGSFGIRVAGSMKVEADQGGIIINAADETNLDAWGKKSPWVDYSGPIDGKTVGITIHDHPSSFGYPTRWHVRTYGLFAANPFGYYDFEGGEKTRGINLPKGNSIRLNYRVVLHEGGLKADVAKKDNEDFASQPRPELSTP</sequence>
<keyword evidence="3" id="KW-1185">Reference proteome</keyword>
<protein>
    <recommendedName>
        <fullName evidence="4">Methane oxygenase PmoA</fullName>
    </recommendedName>
</protein>
<evidence type="ECO:0000313" key="2">
    <source>
        <dbReference type="EMBL" id="TWT52391.1"/>
    </source>
</evidence>
<evidence type="ECO:0000313" key="3">
    <source>
        <dbReference type="Proteomes" id="UP000316598"/>
    </source>
</evidence>
<organism evidence="2 3">
    <name type="scientific">Rubripirellula amarantea</name>
    <dbReference type="NCBI Taxonomy" id="2527999"/>
    <lineage>
        <taxon>Bacteria</taxon>
        <taxon>Pseudomonadati</taxon>
        <taxon>Planctomycetota</taxon>
        <taxon>Planctomycetia</taxon>
        <taxon>Pirellulales</taxon>
        <taxon>Pirellulaceae</taxon>
        <taxon>Rubripirellula</taxon>
    </lineage>
</organism>
<dbReference type="Proteomes" id="UP000316598">
    <property type="component" value="Unassembled WGS sequence"/>
</dbReference>
<dbReference type="InterPro" id="IPR029475">
    <property type="entry name" value="DUF6807"/>
</dbReference>
<evidence type="ECO:0008006" key="4">
    <source>
        <dbReference type="Google" id="ProtNLM"/>
    </source>
</evidence>